<dbReference type="SUPFAM" id="SSF53822">
    <property type="entry name" value="Periplasmic binding protein-like I"/>
    <property type="match status" value="1"/>
</dbReference>
<evidence type="ECO:0000256" key="8">
    <source>
        <dbReference type="ARBA" id="ARBA00023224"/>
    </source>
</evidence>
<keyword evidence="2 10" id="KW-0812">Transmembrane</keyword>
<evidence type="ECO:0000256" key="3">
    <source>
        <dbReference type="ARBA" id="ARBA00022989"/>
    </source>
</evidence>
<name>A0A8S3Q9M4_MYTED</name>
<feature type="transmembrane region" description="Helical" evidence="10">
    <location>
        <begin position="426"/>
        <end position="453"/>
    </location>
</feature>
<dbReference type="InterPro" id="IPR002456">
    <property type="entry name" value="GPCR_3_GABA_rcpt_B1"/>
</dbReference>
<accession>A0A8S3Q9M4</accession>
<dbReference type="GO" id="GO:0007214">
    <property type="term" value="P:gamma-aminobutyric acid signaling pathway"/>
    <property type="evidence" value="ECO:0007669"/>
    <property type="project" value="TreeGrafter"/>
</dbReference>
<feature type="transmembrane region" description="Helical" evidence="10">
    <location>
        <begin position="651"/>
        <end position="672"/>
    </location>
</feature>
<dbReference type="InterPro" id="IPR017978">
    <property type="entry name" value="GPCR_3_C"/>
</dbReference>
<dbReference type="GO" id="GO:0004965">
    <property type="term" value="F:G protein-coupled GABA receptor activity"/>
    <property type="evidence" value="ECO:0007669"/>
    <property type="project" value="InterPro"/>
</dbReference>
<comment type="subcellular location">
    <subcellularLocation>
        <location evidence="1">Membrane</location>
        <topology evidence="1">Multi-pass membrane protein</topology>
    </subcellularLocation>
</comment>
<dbReference type="FunFam" id="3.40.50.2300:FF:000056">
    <property type="entry name" value="Gamma-aminobutyric acid type B receptor subunit 1"/>
    <property type="match status" value="1"/>
</dbReference>
<dbReference type="Pfam" id="PF00003">
    <property type="entry name" value="7tm_3"/>
    <property type="match status" value="1"/>
</dbReference>
<keyword evidence="8" id="KW-0807">Transducer</keyword>
<keyword evidence="7" id="KW-0325">Glycoprotein</keyword>
<dbReference type="InterPro" id="IPR001828">
    <property type="entry name" value="ANF_lig-bd_rcpt"/>
</dbReference>
<evidence type="ECO:0000256" key="9">
    <source>
        <dbReference type="SAM" id="Coils"/>
    </source>
</evidence>
<evidence type="ECO:0000313" key="13">
    <source>
        <dbReference type="Proteomes" id="UP000683360"/>
    </source>
</evidence>
<keyword evidence="13" id="KW-1185">Reference proteome</keyword>
<feature type="transmembrane region" description="Helical" evidence="10">
    <location>
        <begin position="505"/>
        <end position="523"/>
    </location>
</feature>
<evidence type="ECO:0000256" key="6">
    <source>
        <dbReference type="ARBA" id="ARBA00023170"/>
    </source>
</evidence>
<evidence type="ECO:0000256" key="4">
    <source>
        <dbReference type="ARBA" id="ARBA00023040"/>
    </source>
</evidence>
<dbReference type="PANTHER" id="PTHR10519:SF77">
    <property type="entry name" value="GAMMA-AMINOBUTYRIC ACID TYPE B RECEPTOR SUBUNIT 1"/>
    <property type="match status" value="1"/>
</dbReference>
<evidence type="ECO:0000313" key="12">
    <source>
        <dbReference type="EMBL" id="CAG2192741.1"/>
    </source>
</evidence>
<dbReference type="PRINTS" id="PR01177">
    <property type="entry name" value="GABAB1RECPTR"/>
</dbReference>
<evidence type="ECO:0000256" key="1">
    <source>
        <dbReference type="ARBA" id="ARBA00004141"/>
    </source>
</evidence>
<evidence type="ECO:0000256" key="5">
    <source>
        <dbReference type="ARBA" id="ARBA00023136"/>
    </source>
</evidence>
<evidence type="ECO:0000256" key="10">
    <source>
        <dbReference type="SAM" id="Phobius"/>
    </source>
</evidence>
<protein>
    <submittedName>
        <fullName evidence="12">GABBR</fullName>
    </submittedName>
</protein>
<dbReference type="CDD" id="cd06366">
    <property type="entry name" value="PBP1_GABAb_receptor"/>
    <property type="match status" value="1"/>
</dbReference>
<dbReference type="PANTHER" id="PTHR10519">
    <property type="entry name" value="GABA-B RECEPTOR"/>
    <property type="match status" value="1"/>
</dbReference>
<proteinExistence type="predicted"/>
<dbReference type="Proteomes" id="UP000683360">
    <property type="component" value="Unassembled WGS sequence"/>
</dbReference>
<organism evidence="12 13">
    <name type="scientific">Mytilus edulis</name>
    <name type="common">Blue mussel</name>
    <dbReference type="NCBI Taxonomy" id="6550"/>
    <lineage>
        <taxon>Eukaryota</taxon>
        <taxon>Metazoa</taxon>
        <taxon>Spiralia</taxon>
        <taxon>Lophotrochozoa</taxon>
        <taxon>Mollusca</taxon>
        <taxon>Bivalvia</taxon>
        <taxon>Autobranchia</taxon>
        <taxon>Pteriomorphia</taxon>
        <taxon>Mytilida</taxon>
        <taxon>Mytiloidea</taxon>
        <taxon>Mytilidae</taxon>
        <taxon>Mytilinae</taxon>
        <taxon>Mytilus</taxon>
    </lineage>
</organism>
<dbReference type="AlphaFoldDB" id="A0A8S3Q9M4"/>
<dbReference type="InterPro" id="IPR028082">
    <property type="entry name" value="Peripla_BP_I"/>
</dbReference>
<dbReference type="PROSITE" id="PS50259">
    <property type="entry name" value="G_PROTEIN_RECEP_F3_4"/>
    <property type="match status" value="1"/>
</dbReference>
<dbReference type="Gene3D" id="3.40.50.2300">
    <property type="match status" value="2"/>
</dbReference>
<feature type="transmembrane region" description="Helical" evidence="10">
    <location>
        <begin position="465"/>
        <end position="485"/>
    </location>
</feature>
<dbReference type="Pfam" id="PF01094">
    <property type="entry name" value="ANF_receptor"/>
    <property type="match status" value="1"/>
</dbReference>
<keyword evidence="5 10" id="KW-0472">Membrane</keyword>
<evidence type="ECO:0000259" key="11">
    <source>
        <dbReference type="PROSITE" id="PS50259"/>
    </source>
</evidence>
<feature type="domain" description="G-protein coupled receptors family 3 profile" evidence="11">
    <location>
        <begin position="435"/>
        <end position="684"/>
    </location>
</feature>
<feature type="coiled-coil region" evidence="9">
    <location>
        <begin position="698"/>
        <end position="739"/>
    </location>
</feature>
<gene>
    <name evidence="12" type="ORF">MEDL_7896</name>
</gene>
<comment type="caution">
    <text evidence="12">The sequence shown here is derived from an EMBL/GenBank/DDBJ whole genome shotgun (WGS) entry which is preliminary data.</text>
</comment>
<sequence length="804" mass="92472">MMLRNTEVINISNFLGSDTVSVLNVKRRQRRQRLTLDGNGKFPKGCLIFNMRECLPGLGTKKLYELLYNEPTKIMVLTGCSIVSTFVAQAAKMWNLIVLGYGSSSPALSHRERFPTFFRTHPSATLHNPTRVKLCQKFGWKRIATIQETQELFTSTVEDLEERVKKAGIEVSVRQNFLTDPTNAVRNLKRQDARIIIGVFYENMARKVFCQAYKEKLYGKKYVWIIIGWYPDNWYKKKDPKWPVNCTADQIKEALEGHITTEAVVLHQENTVTQSGMTSQRFKERLDEKLNVTDTSQIVGYPEAPLAYDAVWALALALNKTSMQLTEQKKSLEHFDYYSDDVTREIYSAMNNTRFLGVSGNVAFSSEGDRIAWTQIEQMINGTYRKLGYYDYNTDNFTWFNAEKWKGEKPPPDRTEIEPFLRVVTYSLFVSVCALAALGIIFGIVCLCFNIVNKHRRCIAYSQPNMNNITIFGCMVCLFSIFLLGLDGQFVEPNTFPLICQIRCWLLSLGFTLGYGGMFSKIWTVHRLTTARKKEKKKVNSCELYTVLIVILVLDVACLTTWQIKDPLYRTVETFDMETQTNTDEDIVYQPQLEHCTSKNMSVWLAYETRSVKLKQVNDSRFVGMSIYNVVVLCVITAPITLLINNQQDASFAFVSLAILLCSLLSTGLIFVPKMIEIKKRPKKYNSEIRTITESHAIREEEERHQKLLRENDEFKNQLSELEDQIKDLNCQLEKRSQERLAISAEYNNSPIFIRHSEGDDIASVHEFQTHLPDRYTITVDPCSDSGFVKSSRFSVSDQDLEFL</sequence>
<dbReference type="EMBL" id="CAJPWZ010000441">
    <property type="protein sequence ID" value="CAG2192741.1"/>
    <property type="molecule type" value="Genomic_DNA"/>
</dbReference>
<dbReference type="OrthoDB" id="17569at2759"/>
<feature type="transmembrane region" description="Helical" evidence="10">
    <location>
        <begin position="622"/>
        <end position="644"/>
    </location>
</feature>
<dbReference type="PRINTS" id="PR01176">
    <property type="entry name" value="GABABRECEPTR"/>
</dbReference>
<keyword evidence="9" id="KW-0175">Coiled coil</keyword>
<reference evidence="12" key="1">
    <citation type="submission" date="2021-03" db="EMBL/GenBank/DDBJ databases">
        <authorList>
            <person name="Bekaert M."/>
        </authorList>
    </citation>
    <scope>NUCLEOTIDE SEQUENCE</scope>
</reference>
<keyword evidence="6" id="KW-0675">Receptor</keyword>
<evidence type="ECO:0000256" key="2">
    <source>
        <dbReference type="ARBA" id="ARBA00022692"/>
    </source>
</evidence>
<dbReference type="InterPro" id="IPR002455">
    <property type="entry name" value="GPCR3_GABA-B"/>
</dbReference>
<dbReference type="GO" id="GO:0038039">
    <property type="term" value="C:G protein-coupled receptor heterodimeric complex"/>
    <property type="evidence" value="ECO:0007669"/>
    <property type="project" value="TreeGrafter"/>
</dbReference>
<feature type="transmembrane region" description="Helical" evidence="10">
    <location>
        <begin position="544"/>
        <end position="564"/>
    </location>
</feature>
<keyword evidence="3 10" id="KW-1133">Transmembrane helix</keyword>
<evidence type="ECO:0000256" key="7">
    <source>
        <dbReference type="ARBA" id="ARBA00023180"/>
    </source>
</evidence>
<dbReference type="CDD" id="cd15291">
    <property type="entry name" value="7tmC_GABA-B-R1"/>
    <property type="match status" value="1"/>
</dbReference>
<keyword evidence="4" id="KW-0297">G-protein coupled receptor</keyword>